<evidence type="ECO:0000256" key="1">
    <source>
        <dbReference type="ARBA" id="ARBA00004651"/>
    </source>
</evidence>
<keyword evidence="10" id="KW-1185">Reference proteome</keyword>
<feature type="transmembrane region" description="Helical" evidence="7">
    <location>
        <begin position="185"/>
        <end position="206"/>
    </location>
</feature>
<feature type="transmembrane region" description="Helical" evidence="7">
    <location>
        <begin position="287"/>
        <end position="308"/>
    </location>
</feature>
<evidence type="ECO:0000256" key="5">
    <source>
        <dbReference type="ARBA" id="ARBA00022989"/>
    </source>
</evidence>
<feature type="transmembrane region" description="Helical" evidence="7">
    <location>
        <begin position="218"/>
        <end position="237"/>
    </location>
</feature>
<dbReference type="GO" id="GO:0009246">
    <property type="term" value="P:enterobacterial common antigen biosynthetic process"/>
    <property type="evidence" value="ECO:0007669"/>
    <property type="project" value="TreeGrafter"/>
</dbReference>
<keyword evidence="9" id="KW-0808">Transferase</keyword>
<protein>
    <submittedName>
        <fullName evidence="9">Acyltransferase 3</fullName>
    </submittedName>
</protein>
<gene>
    <name evidence="9" type="ORF">FC27_GL001915</name>
</gene>
<comment type="subcellular location">
    <subcellularLocation>
        <location evidence="1">Cell membrane</location>
        <topology evidence="1">Multi-pass membrane protein</topology>
    </subcellularLocation>
</comment>
<evidence type="ECO:0000256" key="4">
    <source>
        <dbReference type="ARBA" id="ARBA00022692"/>
    </source>
</evidence>
<dbReference type="GO" id="GO:0005886">
    <property type="term" value="C:plasma membrane"/>
    <property type="evidence" value="ECO:0007669"/>
    <property type="project" value="UniProtKB-SubCell"/>
</dbReference>
<comment type="caution">
    <text evidence="9">The sequence shown here is derived from an EMBL/GenBank/DDBJ whole genome shotgun (WGS) entry which is preliminary data.</text>
</comment>
<feature type="transmembrane region" description="Helical" evidence="7">
    <location>
        <begin position="314"/>
        <end position="335"/>
    </location>
</feature>
<evidence type="ECO:0000256" key="3">
    <source>
        <dbReference type="ARBA" id="ARBA00022475"/>
    </source>
</evidence>
<accession>A0A0R1SFF2</accession>
<evidence type="ECO:0000256" key="2">
    <source>
        <dbReference type="ARBA" id="ARBA00007400"/>
    </source>
</evidence>
<evidence type="ECO:0000259" key="8">
    <source>
        <dbReference type="Pfam" id="PF01757"/>
    </source>
</evidence>
<feature type="transmembrane region" description="Helical" evidence="7">
    <location>
        <begin position="154"/>
        <end position="173"/>
    </location>
</feature>
<dbReference type="AlphaFoldDB" id="A0A0R1SFF2"/>
<dbReference type="PATRIC" id="fig|1423815.3.peg.1963"/>
<evidence type="ECO:0000256" key="6">
    <source>
        <dbReference type="ARBA" id="ARBA00023136"/>
    </source>
</evidence>
<keyword evidence="9" id="KW-0012">Acyltransferase</keyword>
<feature type="transmembrane region" description="Helical" evidence="7">
    <location>
        <begin position="249"/>
        <end position="267"/>
    </location>
</feature>
<feature type="transmembrane region" description="Helical" evidence="7">
    <location>
        <begin position="84"/>
        <end position="102"/>
    </location>
</feature>
<comment type="similarity">
    <text evidence="2">Belongs to the acyltransferase 3 family.</text>
</comment>
<dbReference type="eggNOG" id="COG3274">
    <property type="taxonomic scope" value="Bacteria"/>
</dbReference>
<dbReference type="GO" id="GO:0016413">
    <property type="term" value="F:O-acetyltransferase activity"/>
    <property type="evidence" value="ECO:0007669"/>
    <property type="project" value="TreeGrafter"/>
</dbReference>
<feature type="transmembrane region" description="Helical" evidence="7">
    <location>
        <begin position="7"/>
        <end position="27"/>
    </location>
</feature>
<dbReference type="EMBL" id="AZFA01000006">
    <property type="protein sequence ID" value="KRL67326.1"/>
    <property type="molecule type" value="Genomic_DNA"/>
</dbReference>
<keyword evidence="6 7" id="KW-0472">Membrane</keyword>
<evidence type="ECO:0000313" key="9">
    <source>
        <dbReference type="EMBL" id="KRL67326.1"/>
    </source>
</evidence>
<proteinExistence type="inferred from homology"/>
<evidence type="ECO:0000256" key="7">
    <source>
        <dbReference type="SAM" id="Phobius"/>
    </source>
</evidence>
<dbReference type="OrthoDB" id="9810469at2"/>
<sequence>MGKKRLVYIDYLKITAMLGVVMSHSLVEALNKDKLSATWQISNVILGFISPAVGVFFLVSGALLLSSPHTRDLKYLFKHRLVKVGVPFLFWSAISIAVLMQIDHQFSWGGWAHRMLLMYHQFPIMPYWFLYPLIGFYLLSPMMKAFVDKADNKTIDYIIVLWFVTNILLPFIAKAVPNAYADYFSYVPSSNLILLGQSFGYFLIGYRLANAEIKPKTLWVNVTSAILLVLITIVLNLEDAIFNMNIKVISFDSITGLLAAIEIFLAMKKWAHRHPGTRVWRRYMATLSGLTYGVYLIHGMVIQILLEIYKVNNFFIVFLVTTVVALLVAFIISLIPKVRYYVLGIQ</sequence>
<feature type="transmembrane region" description="Helical" evidence="7">
    <location>
        <begin position="39"/>
        <end position="64"/>
    </location>
</feature>
<keyword evidence="5 7" id="KW-1133">Transmembrane helix</keyword>
<reference evidence="9 10" key="1">
    <citation type="journal article" date="2015" name="Genome Announc.">
        <title>Expanding the biotechnology potential of lactobacilli through comparative genomics of 213 strains and associated genera.</title>
        <authorList>
            <person name="Sun Z."/>
            <person name="Harris H.M."/>
            <person name="McCann A."/>
            <person name="Guo C."/>
            <person name="Argimon S."/>
            <person name="Zhang W."/>
            <person name="Yang X."/>
            <person name="Jeffery I.B."/>
            <person name="Cooney J.C."/>
            <person name="Kagawa T.F."/>
            <person name="Liu W."/>
            <person name="Song Y."/>
            <person name="Salvetti E."/>
            <person name="Wrobel A."/>
            <person name="Rasinkangas P."/>
            <person name="Parkhill J."/>
            <person name="Rea M.C."/>
            <person name="O'Sullivan O."/>
            <person name="Ritari J."/>
            <person name="Douillard F.P."/>
            <person name="Paul Ross R."/>
            <person name="Yang R."/>
            <person name="Briner A.E."/>
            <person name="Felis G.E."/>
            <person name="de Vos W.M."/>
            <person name="Barrangou R."/>
            <person name="Klaenhammer T.R."/>
            <person name="Caufield P.W."/>
            <person name="Cui Y."/>
            <person name="Zhang H."/>
            <person name="O'Toole P.W."/>
        </authorList>
    </citation>
    <scope>NUCLEOTIDE SEQUENCE [LARGE SCALE GENOMIC DNA]</scope>
    <source>
        <strain evidence="9 10">DSM 14857</strain>
    </source>
</reference>
<name>A0A0R1SFF2_9LACO</name>
<keyword evidence="3" id="KW-1003">Cell membrane</keyword>
<dbReference type="RefSeq" id="WP_010625299.1">
    <property type="nucleotide sequence ID" value="NZ_AZFA01000006.1"/>
</dbReference>
<evidence type="ECO:0000313" key="10">
    <source>
        <dbReference type="Proteomes" id="UP000051647"/>
    </source>
</evidence>
<dbReference type="PANTHER" id="PTHR40074">
    <property type="entry name" value="O-ACETYLTRANSFERASE WECH"/>
    <property type="match status" value="1"/>
</dbReference>
<organism evidence="9 10">
    <name type="scientific">Companilactobacillus versmoldensis DSM 14857 = KCTC 3814</name>
    <dbReference type="NCBI Taxonomy" id="1423815"/>
    <lineage>
        <taxon>Bacteria</taxon>
        <taxon>Bacillati</taxon>
        <taxon>Bacillota</taxon>
        <taxon>Bacilli</taxon>
        <taxon>Lactobacillales</taxon>
        <taxon>Lactobacillaceae</taxon>
        <taxon>Companilactobacillus</taxon>
    </lineage>
</organism>
<dbReference type="Pfam" id="PF01757">
    <property type="entry name" value="Acyl_transf_3"/>
    <property type="match status" value="1"/>
</dbReference>
<keyword evidence="4 7" id="KW-0812">Transmembrane</keyword>
<dbReference type="STRING" id="1423815.FC27_GL001915"/>
<dbReference type="PANTHER" id="PTHR40074:SF2">
    <property type="entry name" value="O-ACETYLTRANSFERASE WECH"/>
    <property type="match status" value="1"/>
</dbReference>
<dbReference type="Proteomes" id="UP000051647">
    <property type="component" value="Unassembled WGS sequence"/>
</dbReference>
<feature type="domain" description="Acyltransferase 3" evidence="8">
    <location>
        <begin position="7"/>
        <end position="333"/>
    </location>
</feature>
<dbReference type="InterPro" id="IPR002656">
    <property type="entry name" value="Acyl_transf_3_dom"/>
</dbReference>
<feature type="transmembrane region" description="Helical" evidence="7">
    <location>
        <begin position="122"/>
        <end position="142"/>
    </location>
</feature>